<dbReference type="InterPro" id="IPR050411">
    <property type="entry name" value="AlphaKG_dependent_hydroxylases"/>
</dbReference>
<dbReference type="AlphaFoldDB" id="A0A4W3H0F6"/>
<evidence type="ECO:0000256" key="8">
    <source>
        <dbReference type="ARBA" id="ARBA00022873"/>
    </source>
</evidence>
<evidence type="ECO:0000313" key="19">
    <source>
        <dbReference type="Ensembl" id="ENSCMIP00000008642.1"/>
    </source>
</evidence>
<dbReference type="InterPro" id="IPR012776">
    <property type="entry name" value="Trimethyllysine_dOase"/>
</dbReference>
<dbReference type="SUPFAM" id="SSF51197">
    <property type="entry name" value="Clavaminate synthase-like"/>
    <property type="match status" value="1"/>
</dbReference>
<evidence type="ECO:0000256" key="7">
    <source>
        <dbReference type="ARBA" id="ARBA00022723"/>
    </source>
</evidence>
<reference evidence="20" key="3">
    <citation type="journal article" date="2014" name="Nature">
        <title>Elephant shark genome provides unique insights into gnathostome evolution.</title>
        <authorList>
            <consortium name="International Elephant Shark Genome Sequencing Consortium"/>
            <person name="Venkatesh B."/>
            <person name="Lee A.P."/>
            <person name="Ravi V."/>
            <person name="Maurya A.K."/>
            <person name="Lian M.M."/>
            <person name="Swann J.B."/>
            <person name="Ohta Y."/>
            <person name="Flajnik M.F."/>
            <person name="Sutoh Y."/>
            <person name="Kasahara M."/>
            <person name="Hoon S."/>
            <person name="Gangu V."/>
            <person name="Roy S.W."/>
            <person name="Irimia M."/>
            <person name="Korzh V."/>
            <person name="Kondrychyn I."/>
            <person name="Lim Z.W."/>
            <person name="Tay B.H."/>
            <person name="Tohari S."/>
            <person name="Kong K.W."/>
            <person name="Ho S."/>
            <person name="Lorente-Galdos B."/>
            <person name="Quilez J."/>
            <person name="Marques-Bonet T."/>
            <person name="Raney B.J."/>
            <person name="Ingham P.W."/>
            <person name="Tay A."/>
            <person name="Hillier L.W."/>
            <person name="Minx P."/>
            <person name="Boehm T."/>
            <person name="Wilson R.K."/>
            <person name="Brenner S."/>
            <person name="Warren W.C."/>
        </authorList>
    </citation>
    <scope>NUCLEOTIDE SEQUENCE [LARGE SCALE GENOMIC DNA]</scope>
</reference>
<comment type="catalytic activity">
    <reaction evidence="16">
        <text>N(6),N(6),N(6)-trimethyl-L-lysine + 2-oxoglutarate + O2 = (3S)-3-hydroxy-N(6),N(6),N(6)-trimethyl-L-lysine + succinate + CO2</text>
        <dbReference type="Rhea" id="RHEA:14181"/>
        <dbReference type="ChEBI" id="CHEBI:15379"/>
        <dbReference type="ChEBI" id="CHEBI:16526"/>
        <dbReference type="ChEBI" id="CHEBI:16810"/>
        <dbReference type="ChEBI" id="CHEBI:30031"/>
        <dbReference type="ChEBI" id="CHEBI:58100"/>
        <dbReference type="ChEBI" id="CHEBI:141499"/>
        <dbReference type="EC" id="1.14.11.8"/>
    </reaction>
</comment>
<sequence>MTWDRLLRFGSGVQHLLRADLQGQRPWQCPMRKALPALALQRWQHSVPETLGCSWWLHNDHLELKYSDLVMRLDYVWLRDHCRSPSCYNTKTNQRSLDTAQVDLTIKPSEIRSDKDTIYITWPDKHMTKYGLSWLAKHSFEGQKDYVQPSVLWNAAIYKDAQMPYVTYNGLMDSVDEFKKFLEAFLLYGFSVVDEVPASIEATEAVALRIGIIRESIYGRMWDFTSDFSRGDTAYTKVALDRHVDTTYFQEPCGVQLFHCLRHDGTGGRTLLVDGFNAAENIRKENPDHFDVLTKVPIKHEYIENVADYHNHMIGVGPVLNIYPWNNELYMIRYNNYDRAVINTVPYDVVHQWYVAHRALTTELRKPENEIWVKLKPGKILFVDNWRVLHGREAFTGYRRLCGCYLTRDDVLNTARFLGIKKDFYPPAFNNHPPLFSRCLLKKAKPSAQKLTGIICTKFCQPYGSLHRHVSVLSQMMF</sequence>
<evidence type="ECO:0000256" key="1">
    <source>
        <dbReference type="ARBA" id="ARBA00001954"/>
    </source>
</evidence>
<keyword evidence="9" id="KW-0223">Dioxygenase</keyword>
<dbReference type="GO" id="GO:0045329">
    <property type="term" value="P:carnitine biosynthetic process"/>
    <property type="evidence" value="ECO:0007669"/>
    <property type="project" value="UniProtKB-UniPathway"/>
</dbReference>
<dbReference type="Gene3D" id="3.60.130.10">
    <property type="entry name" value="Clavaminate synthase-like"/>
    <property type="match status" value="1"/>
</dbReference>
<dbReference type="STRING" id="7868.ENSCMIP00000008642"/>
<reference evidence="20" key="1">
    <citation type="journal article" date="2006" name="Science">
        <title>Ancient noncoding elements conserved in the human genome.</title>
        <authorList>
            <person name="Venkatesh B."/>
            <person name="Kirkness E.F."/>
            <person name="Loh Y.H."/>
            <person name="Halpern A.L."/>
            <person name="Lee A.P."/>
            <person name="Johnson J."/>
            <person name="Dandona N."/>
            <person name="Viswanathan L.D."/>
            <person name="Tay A."/>
            <person name="Venter J.C."/>
            <person name="Strausberg R.L."/>
            <person name="Brenner S."/>
        </authorList>
    </citation>
    <scope>NUCLEOTIDE SEQUENCE [LARGE SCALE GENOMIC DNA]</scope>
</reference>
<feature type="domain" description="Gamma-butyrobetaine hydroxylase-like N-terminal" evidence="18">
    <location>
        <begin position="59"/>
        <end position="135"/>
    </location>
</feature>
<evidence type="ECO:0000256" key="12">
    <source>
        <dbReference type="ARBA" id="ARBA00030363"/>
    </source>
</evidence>
<dbReference type="FunCoup" id="A0A4W3H0F6">
    <property type="interactions" value="12"/>
</dbReference>
<evidence type="ECO:0000256" key="13">
    <source>
        <dbReference type="ARBA" id="ARBA00031778"/>
    </source>
</evidence>
<evidence type="ECO:0000256" key="15">
    <source>
        <dbReference type="ARBA" id="ARBA00046008"/>
    </source>
</evidence>
<dbReference type="InterPro" id="IPR038492">
    <property type="entry name" value="GBBH-like_N_sf"/>
</dbReference>
<dbReference type="GeneTree" id="ENSGT00530000063582"/>
<dbReference type="UniPathway" id="UPA00118"/>
<reference evidence="20" key="2">
    <citation type="journal article" date="2007" name="PLoS Biol.">
        <title>Survey sequencing and comparative analysis of the elephant shark (Callorhinchus milii) genome.</title>
        <authorList>
            <person name="Venkatesh B."/>
            <person name="Kirkness E.F."/>
            <person name="Loh Y.H."/>
            <person name="Halpern A.L."/>
            <person name="Lee A.P."/>
            <person name="Johnson J."/>
            <person name="Dandona N."/>
            <person name="Viswanathan L.D."/>
            <person name="Tay A."/>
            <person name="Venter J.C."/>
            <person name="Strausberg R.L."/>
            <person name="Brenner S."/>
        </authorList>
    </citation>
    <scope>NUCLEOTIDE SEQUENCE [LARGE SCALE GENOMIC DNA]</scope>
</reference>
<dbReference type="FunFam" id="3.30.2020.30:FF:000002">
    <property type="entry name" value="Putative gamma-butyrobetaine dioxygenase"/>
    <property type="match status" value="1"/>
</dbReference>
<dbReference type="Pfam" id="PF06155">
    <property type="entry name" value="GBBH-like_N"/>
    <property type="match status" value="1"/>
</dbReference>
<dbReference type="CDD" id="cd00250">
    <property type="entry name" value="CAS_like"/>
    <property type="match status" value="1"/>
</dbReference>
<dbReference type="Ensembl" id="ENSCMIT00000008886.1">
    <property type="protein sequence ID" value="ENSCMIP00000008642.1"/>
    <property type="gene ID" value="ENSCMIG00000004625.1"/>
</dbReference>
<evidence type="ECO:0000256" key="10">
    <source>
        <dbReference type="ARBA" id="ARBA00023002"/>
    </source>
</evidence>
<reference evidence="19" key="5">
    <citation type="submission" date="2025-09" db="UniProtKB">
        <authorList>
            <consortium name="Ensembl"/>
        </authorList>
    </citation>
    <scope>IDENTIFICATION</scope>
</reference>
<dbReference type="InterPro" id="IPR010376">
    <property type="entry name" value="GBBH-like_N"/>
</dbReference>
<name>A0A4W3H0F6_CALMI</name>
<comment type="function">
    <text evidence="15">Converts trimethyllysine (TML) into hydroxytrimethyllysine (HTML).</text>
</comment>
<dbReference type="PANTHER" id="PTHR10696:SF51">
    <property type="entry name" value="TRIMETHYLLYSINE DIOXYGENASE, MITOCHONDRIAL"/>
    <property type="match status" value="1"/>
</dbReference>
<reference evidence="19" key="4">
    <citation type="submission" date="2025-08" db="UniProtKB">
        <authorList>
            <consortium name="Ensembl"/>
        </authorList>
    </citation>
    <scope>IDENTIFICATION</scope>
</reference>
<evidence type="ECO:0000256" key="5">
    <source>
        <dbReference type="ARBA" id="ARBA00012267"/>
    </source>
</evidence>
<keyword evidence="20" id="KW-1185">Reference proteome</keyword>
<dbReference type="Proteomes" id="UP000314986">
    <property type="component" value="Unassembled WGS sequence"/>
</dbReference>
<evidence type="ECO:0000256" key="16">
    <source>
        <dbReference type="ARBA" id="ARBA00049334"/>
    </source>
</evidence>
<dbReference type="Gene3D" id="3.30.2020.30">
    <property type="match status" value="1"/>
</dbReference>
<evidence type="ECO:0000256" key="14">
    <source>
        <dbReference type="ARBA" id="ARBA00032283"/>
    </source>
</evidence>
<comment type="similarity">
    <text evidence="4">Belongs to the gamma-BBH/TMLD family.</text>
</comment>
<proteinExistence type="inferred from homology"/>
<organism evidence="19 20">
    <name type="scientific">Callorhinchus milii</name>
    <name type="common">Ghost shark</name>
    <dbReference type="NCBI Taxonomy" id="7868"/>
    <lineage>
        <taxon>Eukaryota</taxon>
        <taxon>Metazoa</taxon>
        <taxon>Chordata</taxon>
        <taxon>Craniata</taxon>
        <taxon>Vertebrata</taxon>
        <taxon>Chondrichthyes</taxon>
        <taxon>Holocephali</taxon>
        <taxon>Chimaeriformes</taxon>
        <taxon>Callorhinchidae</taxon>
        <taxon>Callorhinchus</taxon>
    </lineage>
</organism>
<evidence type="ECO:0000259" key="17">
    <source>
        <dbReference type="Pfam" id="PF02668"/>
    </source>
</evidence>
<dbReference type="FunFam" id="3.60.130.10:FF:000001">
    <property type="entry name" value="Trimethyllysine dioxygenase, mitochondrial"/>
    <property type="match status" value="1"/>
</dbReference>
<dbReference type="PANTHER" id="PTHR10696">
    <property type="entry name" value="GAMMA-BUTYROBETAINE HYDROXYLASE-RELATED"/>
    <property type="match status" value="1"/>
</dbReference>
<dbReference type="NCBIfam" id="TIGR02410">
    <property type="entry name" value="carnitine_TMLD"/>
    <property type="match status" value="1"/>
</dbReference>
<feature type="domain" description="TauD/TfdA-like" evidence="17">
    <location>
        <begin position="176"/>
        <end position="405"/>
    </location>
</feature>
<keyword evidence="10" id="KW-0560">Oxidoreductase</keyword>
<keyword evidence="11" id="KW-0408">Iron</keyword>
<evidence type="ECO:0000256" key="3">
    <source>
        <dbReference type="ARBA" id="ARBA00005022"/>
    </source>
</evidence>
<evidence type="ECO:0000313" key="20">
    <source>
        <dbReference type="Proteomes" id="UP000314986"/>
    </source>
</evidence>
<evidence type="ECO:0000256" key="6">
    <source>
        <dbReference type="ARBA" id="ARBA00016835"/>
    </source>
</evidence>
<gene>
    <name evidence="19" type="primary">tmlhe</name>
</gene>
<dbReference type="GO" id="GO:0005506">
    <property type="term" value="F:iron ion binding"/>
    <property type="evidence" value="ECO:0007669"/>
    <property type="project" value="InterPro"/>
</dbReference>
<protein>
    <recommendedName>
        <fullName evidence="6">Trimethyllysine dioxygenase, mitochondrial</fullName>
        <ecNumber evidence="5">1.14.11.8</ecNumber>
    </recommendedName>
    <alternativeName>
        <fullName evidence="13">Epsilon-trimethyllysine 2-oxoglutarate dioxygenase</fullName>
    </alternativeName>
    <alternativeName>
        <fullName evidence="12">TML hydroxylase</fullName>
    </alternativeName>
    <alternativeName>
        <fullName evidence="14">TML-alpha-ketoglutarate dioxygenase</fullName>
    </alternativeName>
</protein>
<accession>A0A4W3H0F6</accession>
<dbReference type="EC" id="1.14.11.8" evidence="5"/>
<dbReference type="GO" id="GO:0005739">
    <property type="term" value="C:mitochondrion"/>
    <property type="evidence" value="ECO:0007669"/>
    <property type="project" value="TreeGrafter"/>
</dbReference>
<dbReference type="Pfam" id="PF02668">
    <property type="entry name" value="TauD"/>
    <property type="match status" value="1"/>
</dbReference>
<dbReference type="OMA" id="EKVCIQP"/>
<evidence type="ECO:0000259" key="18">
    <source>
        <dbReference type="Pfam" id="PF06155"/>
    </source>
</evidence>
<dbReference type="InParanoid" id="A0A4W3H0F6"/>
<evidence type="ECO:0000256" key="11">
    <source>
        <dbReference type="ARBA" id="ARBA00023004"/>
    </source>
</evidence>
<dbReference type="InterPro" id="IPR003819">
    <property type="entry name" value="TauD/TfdA-like"/>
</dbReference>
<comment type="cofactor">
    <cofactor evidence="2">
        <name>L-ascorbate</name>
        <dbReference type="ChEBI" id="CHEBI:38290"/>
    </cofactor>
</comment>
<dbReference type="InterPro" id="IPR042098">
    <property type="entry name" value="TauD-like_sf"/>
</dbReference>
<keyword evidence="7" id="KW-0479">Metal-binding</keyword>
<dbReference type="GO" id="GO:0050353">
    <property type="term" value="F:trimethyllysine dioxygenase activity"/>
    <property type="evidence" value="ECO:0007669"/>
    <property type="project" value="UniProtKB-EC"/>
</dbReference>
<keyword evidence="8" id="KW-0124">Carnitine biosynthesis</keyword>
<evidence type="ECO:0000256" key="4">
    <source>
        <dbReference type="ARBA" id="ARBA00008654"/>
    </source>
</evidence>
<evidence type="ECO:0000256" key="2">
    <source>
        <dbReference type="ARBA" id="ARBA00001961"/>
    </source>
</evidence>
<evidence type="ECO:0000256" key="9">
    <source>
        <dbReference type="ARBA" id="ARBA00022964"/>
    </source>
</evidence>
<comment type="pathway">
    <text evidence="3">Amine and polyamine biosynthesis; carnitine biosynthesis.</text>
</comment>
<comment type="cofactor">
    <cofactor evidence="1">
        <name>Fe(2+)</name>
        <dbReference type="ChEBI" id="CHEBI:29033"/>
    </cofactor>
</comment>